<gene>
    <name evidence="2" type="ORF">SAMN04488542_10562</name>
</gene>
<evidence type="ECO:0000256" key="1">
    <source>
        <dbReference type="SAM" id="MobiDB-lite"/>
    </source>
</evidence>
<proteinExistence type="predicted"/>
<feature type="region of interest" description="Disordered" evidence="1">
    <location>
        <begin position="1"/>
        <end position="38"/>
    </location>
</feature>
<evidence type="ECO:0000313" key="3">
    <source>
        <dbReference type="Proteomes" id="UP000198972"/>
    </source>
</evidence>
<dbReference type="STRING" id="670482.SAMN04488542_10562"/>
<organism evidence="2 3">
    <name type="scientific">Fontibacillus panacisegetis</name>
    <dbReference type="NCBI Taxonomy" id="670482"/>
    <lineage>
        <taxon>Bacteria</taxon>
        <taxon>Bacillati</taxon>
        <taxon>Bacillota</taxon>
        <taxon>Bacilli</taxon>
        <taxon>Bacillales</taxon>
        <taxon>Paenibacillaceae</taxon>
        <taxon>Fontibacillus</taxon>
    </lineage>
</organism>
<feature type="compositionally biased region" description="Polar residues" evidence="1">
    <location>
        <begin position="24"/>
        <end position="38"/>
    </location>
</feature>
<evidence type="ECO:0000313" key="2">
    <source>
        <dbReference type="EMBL" id="SDF04797.1"/>
    </source>
</evidence>
<reference evidence="2 3" key="1">
    <citation type="submission" date="2016-10" db="EMBL/GenBank/DDBJ databases">
        <authorList>
            <person name="de Groot N.N."/>
        </authorList>
    </citation>
    <scope>NUCLEOTIDE SEQUENCE [LARGE SCALE GENOMIC DNA]</scope>
    <source>
        <strain evidence="2 3">DSM 28129</strain>
    </source>
</reference>
<dbReference type="EMBL" id="FNBG01000005">
    <property type="protein sequence ID" value="SDF04797.1"/>
    <property type="molecule type" value="Genomic_DNA"/>
</dbReference>
<sequence>MKGGNKSGPTGIKKALPKWKSGLDNHNSTTGGLENATT</sequence>
<dbReference type="AlphaFoldDB" id="A0A1G7HW83"/>
<name>A0A1G7HW83_9BACL</name>
<protein>
    <submittedName>
        <fullName evidence="2">Uncharacterized protein</fullName>
    </submittedName>
</protein>
<accession>A0A1G7HW83</accession>
<keyword evidence="3" id="KW-1185">Reference proteome</keyword>
<dbReference type="Proteomes" id="UP000198972">
    <property type="component" value="Unassembled WGS sequence"/>
</dbReference>